<reference evidence="7" key="1">
    <citation type="submission" date="2007-02" db="EMBL/GenBank/DDBJ databases">
        <title>Complete sequence of Pyrobaculum calidifontis JCM 11548.</title>
        <authorList>
            <consortium name="US DOE Joint Genome Institute"/>
            <person name="Copeland A."/>
            <person name="Lucas S."/>
            <person name="Lapidus A."/>
            <person name="Barry K."/>
            <person name="Glavina del Rio T."/>
            <person name="Dalin E."/>
            <person name="Tice H."/>
            <person name="Pitluck S."/>
            <person name="Chain P."/>
            <person name="Malfatti S."/>
            <person name="Shin M."/>
            <person name="Vergez L."/>
            <person name="Schmutz J."/>
            <person name="Larimer F."/>
            <person name="Land M."/>
            <person name="Hauser L."/>
            <person name="Kyrpides N."/>
            <person name="Mikhailova N."/>
            <person name="Cozen A.E."/>
            <person name="Fitz-Gibbon S.T."/>
            <person name="House C.H."/>
            <person name="Saltikov C."/>
            <person name="Lowe T.M."/>
            <person name="Richardson P."/>
        </authorList>
    </citation>
    <scope>NUCLEOTIDE SEQUENCE [LARGE SCALE GENOMIC DNA]</scope>
    <source>
        <strain evidence="7">JCM 11548</strain>
    </source>
</reference>
<evidence type="ECO:0000256" key="3">
    <source>
        <dbReference type="ARBA" id="ARBA00022603"/>
    </source>
</evidence>
<evidence type="ECO:0000313" key="8">
    <source>
        <dbReference type="Proteomes" id="UP000001431"/>
    </source>
</evidence>
<dbReference type="EMBL" id="CP000561">
    <property type="protein sequence ID" value="ABO08944.1"/>
    <property type="molecule type" value="Genomic_DNA"/>
</dbReference>
<evidence type="ECO:0000256" key="1">
    <source>
        <dbReference type="ARBA" id="ARBA00004953"/>
    </source>
</evidence>
<keyword evidence="2" id="KW-0169">Cobalamin biosynthesis</keyword>
<evidence type="ECO:0000313" key="7">
    <source>
        <dbReference type="EMBL" id="ABO08944.1"/>
    </source>
</evidence>
<dbReference type="InterPro" id="IPR014776">
    <property type="entry name" value="4pyrrole_Mease_sub2"/>
</dbReference>
<name>A3MWC7_PYRCJ</name>
<dbReference type="PANTHER" id="PTHR47036">
    <property type="entry name" value="COBALT-FACTOR III C(17)-METHYLTRANSFERASE-RELATED"/>
    <property type="match status" value="1"/>
</dbReference>
<dbReference type="EC" id="2.1.1.131" evidence="7"/>
<dbReference type="InterPro" id="IPR051810">
    <property type="entry name" value="Precorrin_MeTrfase"/>
</dbReference>
<dbReference type="CDD" id="cd11646">
    <property type="entry name" value="Precorrin_3B_C17_MT"/>
    <property type="match status" value="1"/>
</dbReference>
<dbReference type="STRING" id="410359.Pcal_1525"/>
<dbReference type="GO" id="GO:0032259">
    <property type="term" value="P:methylation"/>
    <property type="evidence" value="ECO:0007669"/>
    <property type="project" value="UniProtKB-KW"/>
</dbReference>
<dbReference type="Gene3D" id="3.40.1010.10">
    <property type="entry name" value="Cobalt-precorrin-4 Transmethylase, Domain 1"/>
    <property type="match status" value="1"/>
</dbReference>
<dbReference type="RefSeq" id="WP_011850202.1">
    <property type="nucleotide sequence ID" value="NC_009073.1"/>
</dbReference>
<protein>
    <submittedName>
        <fullName evidence="7">Precorrin-3 methyltransferase</fullName>
        <ecNumber evidence="7">2.1.1.131</ecNumber>
    </submittedName>
</protein>
<dbReference type="KEGG" id="pcl:Pcal_1525"/>
<dbReference type="GeneID" id="4909977"/>
<dbReference type="AlphaFoldDB" id="A3MWC7"/>
<comment type="pathway">
    <text evidence="1">Cofactor biosynthesis; adenosylcobalamin biosynthesis.</text>
</comment>
<feature type="domain" description="Tetrapyrrole methylase" evidence="6">
    <location>
        <begin position="4"/>
        <end position="208"/>
    </location>
</feature>
<dbReference type="InterPro" id="IPR014777">
    <property type="entry name" value="4pyrrole_Mease_sub1"/>
</dbReference>
<dbReference type="NCBIfam" id="TIGR01466">
    <property type="entry name" value="cobJ_cbiH"/>
    <property type="match status" value="1"/>
</dbReference>
<keyword evidence="3 7" id="KW-0489">Methyltransferase</keyword>
<keyword evidence="8" id="KW-1185">Reference proteome</keyword>
<dbReference type="Pfam" id="PF00590">
    <property type="entry name" value="TP_methylase"/>
    <property type="match status" value="1"/>
</dbReference>
<dbReference type="eggNOG" id="arCOG00647">
    <property type="taxonomic scope" value="Archaea"/>
</dbReference>
<gene>
    <name evidence="7" type="ordered locus">Pcal_1525</name>
</gene>
<dbReference type="InterPro" id="IPR006363">
    <property type="entry name" value="Cbl_synth_CobJ/CibH_dom"/>
</dbReference>
<dbReference type="GO" id="GO:0009236">
    <property type="term" value="P:cobalamin biosynthetic process"/>
    <property type="evidence" value="ECO:0007669"/>
    <property type="project" value="UniProtKB-UniPathway"/>
</dbReference>
<dbReference type="Gene3D" id="3.30.950.10">
    <property type="entry name" value="Methyltransferase, Cobalt-precorrin-4 Transmethylase, Domain 2"/>
    <property type="match status" value="1"/>
</dbReference>
<evidence type="ECO:0000256" key="4">
    <source>
        <dbReference type="ARBA" id="ARBA00022679"/>
    </source>
</evidence>
<dbReference type="NCBIfam" id="NF004423">
    <property type="entry name" value="PRK05765.1"/>
    <property type="match status" value="1"/>
</dbReference>
<dbReference type="InterPro" id="IPR035996">
    <property type="entry name" value="4pyrrol_Methylase_sf"/>
</dbReference>
<dbReference type="Proteomes" id="UP000001431">
    <property type="component" value="Chromosome"/>
</dbReference>
<dbReference type="HOGENOM" id="CLU_047948_2_0_2"/>
<organism evidence="7 8">
    <name type="scientific">Pyrobaculum calidifontis (strain DSM 21063 / JCM 11548 / VA1)</name>
    <dbReference type="NCBI Taxonomy" id="410359"/>
    <lineage>
        <taxon>Archaea</taxon>
        <taxon>Thermoproteota</taxon>
        <taxon>Thermoprotei</taxon>
        <taxon>Thermoproteales</taxon>
        <taxon>Thermoproteaceae</taxon>
        <taxon>Pyrobaculum</taxon>
    </lineage>
</organism>
<evidence type="ECO:0000259" key="6">
    <source>
        <dbReference type="Pfam" id="PF00590"/>
    </source>
</evidence>
<evidence type="ECO:0000256" key="2">
    <source>
        <dbReference type="ARBA" id="ARBA00022573"/>
    </source>
</evidence>
<accession>A3MWC7</accession>
<evidence type="ECO:0000256" key="5">
    <source>
        <dbReference type="ARBA" id="ARBA00022691"/>
    </source>
</evidence>
<dbReference type="InterPro" id="IPR000878">
    <property type="entry name" value="4pyrrol_Mease"/>
</dbReference>
<dbReference type="PANTHER" id="PTHR47036:SF1">
    <property type="entry name" value="COBALT-FACTOR III C(17)-METHYLTRANSFERASE-RELATED"/>
    <property type="match status" value="1"/>
</dbReference>
<dbReference type="GO" id="GO:0030789">
    <property type="term" value="F:precorrin-3B C17-methyltransferase activity"/>
    <property type="evidence" value="ECO:0007669"/>
    <property type="project" value="UniProtKB-EC"/>
</dbReference>
<dbReference type="OrthoDB" id="35891at2157"/>
<keyword evidence="4 7" id="KW-0808">Transferase</keyword>
<dbReference type="SUPFAM" id="SSF53790">
    <property type="entry name" value="Tetrapyrrole methylase"/>
    <property type="match status" value="1"/>
</dbReference>
<proteinExistence type="predicted"/>
<keyword evidence="5" id="KW-0949">S-adenosyl-L-methionine</keyword>
<dbReference type="UniPathway" id="UPA00148"/>
<sequence length="245" mass="26214">MGGKIYVVGIGPGHPSQRTFAAIDAIAKSEVVVGYETYIKLVEDLLGGKEVVSAKMRQEVYRAEVSIAKALEGKTVALVSDGDPQVFGMAPLLFEMLAKRGISVDVEVVPGVTAALAAGARLGSPLGSDFVVLNLSPLLTPEDVILHRALKAAEGDFVIALYNPIDSGLLRRVLEVVKAVRGPSTPVGVVKNAYREGEAVKITTLGEVDVDEVDMRTILIVGNSETFVWGSYMITPRGYSRKYRL</sequence>